<feature type="region of interest" description="Disordered" evidence="1">
    <location>
        <begin position="258"/>
        <end position="279"/>
    </location>
</feature>
<dbReference type="InterPro" id="IPR051678">
    <property type="entry name" value="AGP_Transferase"/>
</dbReference>
<feature type="region of interest" description="Disordered" evidence="1">
    <location>
        <begin position="658"/>
        <end position="732"/>
    </location>
</feature>
<evidence type="ECO:0000313" key="3">
    <source>
        <dbReference type="Proteomes" id="UP000094065"/>
    </source>
</evidence>
<reference evidence="2 3" key="1">
    <citation type="submission" date="2016-06" db="EMBL/GenBank/DDBJ databases">
        <title>Evolution of pathogenesis and genome organization in the Tremellales.</title>
        <authorList>
            <person name="Cuomo C."/>
            <person name="Litvintseva A."/>
            <person name="Heitman J."/>
            <person name="Chen Y."/>
            <person name="Sun S."/>
            <person name="Springer D."/>
            <person name="Dromer F."/>
            <person name="Young S."/>
            <person name="Zeng Q."/>
            <person name="Chapman S."/>
            <person name="Gujja S."/>
            <person name="Saif S."/>
            <person name="Birren B."/>
        </authorList>
    </citation>
    <scope>NUCLEOTIDE SEQUENCE [LARGE SCALE GENOMIC DNA]</scope>
    <source>
        <strain evidence="2 3">CBS 6039</strain>
    </source>
</reference>
<dbReference type="EMBL" id="AWGJ01000006">
    <property type="protein sequence ID" value="ODN78296.1"/>
    <property type="molecule type" value="Genomic_DNA"/>
</dbReference>
<dbReference type="GeneID" id="30155249"/>
<gene>
    <name evidence="2" type="ORF">L202_03940</name>
</gene>
<dbReference type="SUPFAM" id="SSF56112">
    <property type="entry name" value="Protein kinase-like (PK-like)"/>
    <property type="match status" value="1"/>
</dbReference>
<evidence type="ECO:0000256" key="1">
    <source>
        <dbReference type="SAM" id="MobiDB-lite"/>
    </source>
</evidence>
<name>A0A1E3HRH9_9TREE</name>
<keyword evidence="3" id="KW-1185">Reference proteome</keyword>
<dbReference type="Proteomes" id="UP000094065">
    <property type="component" value="Unassembled WGS sequence"/>
</dbReference>
<dbReference type="PANTHER" id="PTHR21310:SF15">
    <property type="entry name" value="AMINOGLYCOSIDE PHOSPHOTRANSFERASE DOMAIN-CONTAINING PROTEIN"/>
    <property type="match status" value="1"/>
</dbReference>
<dbReference type="STRING" id="1295533.A0A1E3HRH9"/>
<feature type="compositionally biased region" description="Low complexity" evidence="1">
    <location>
        <begin position="519"/>
        <end position="530"/>
    </location>
</feature>
<dbReference type="PANTHER" id="PTHR21310">
    <property type="entry name" value="AMINOGLYCOSIDE PHOSPHOTRANSFERASE-RELATED-RELATED"/>
    <property type="match status" value="1"/>
</dbReference>
<dbReference type="OrthoDB" id="8300194at2759"/>
<feature type="region of interest" description="Disordered" evidence="1">
    <location>
        <begin position="519"/>
        <end position="558"/>
    </location>
</feature>
<dbReference type="AlphaFoldDB" id="A0A1E3HRH9"/>
<evidence type="ECO:0000313" key="2">
    <source>
        <dbReference type="EMBL" id="ODN78296.1"/>
    </source>
</evidence>
<protein>
    <recommendedName>
        <fullName evidence="4">Aminoglycoside phosphotransferase domain-containing protein</fullName>
    </recommendedName>
</protein>
<comment type="caution">
    <text evidence="2">The sequence shown here is derived from an EMBL/GenBank/DDBJ whole genome shotgun (WGS) entry which is preliminary data.</text>
</comment>
<evidence type="ECO:0008006" key="4">
    <source>
        <dbReference type="Google" id="ProtNLM"/>
    </source>
</evidence>
<sequence length="744" mass="80880">MSGKDGRQRTFTTQCPTYDFDICVKRSALPPSSPTSLSIPLGESATALQNEALALAYLKEHTSIPVPNIIASFQDRGATYLLFERLEGVIPASAAPPDMHRPILFQLERYMDELHSHASKTCKSFVEMPLFSPRLGHCLRTLSRAEYAPADKEPYILCHGNLSWEDVLVDCETFDIRCIQNWSFAGFYPAQVEGQYWRRPGSPHALPGSGEGGVRGEEDDVDRVVDVLYRSSVDGWKAHIRSARLAAGFEAIKSETSLVLDPEPESQANGKDKGVEESLPQKTRLQKNLSALQFPTHNPSPTTPLTSPLLLLHTAFTTRQGLVRDLEELRVDLEEDAIAWAGLVKGLTGKVKVGDDGDREADGYDNLQTLASLLPPLLQSLSTHLQSSSSSLLPLIPLLSPPSPSSPPKPKLISVTTEEQAGEGYYAKLFLEKMNLKMGKKAGHVWDGGGGEGEVWRRVRKGEGEKWVGMKEFSEKVFLISHTALQNLPLLPYRPPSPLPHLPTAPLPTIAPTATSPRQIRFSPLPFSHPNSPPPSSSPSPFPTSSSPPHPPFSPAPTITTALKDLALQARLITAKRRADNLAAGGRGYWDLKVGDELEGMHVLGGVRRPLGEGDYVDFTSPSPPQALQAGGGAGEGEGEGEEVRVVGGIRVRGRVPEPENEDAFQPPHIFPSGGMQEKERGHKRSASLFSRVLSLRGGREGVRERTVSMQGQGNGKGKTSAEKAGGEGAGEVMELKRLRKRSM</sequence>
<accession>A0A1E3HRH9</accession>
<feature type="compositionally biased region" description="Basic and acidic residues" evidence="1">
    <location>
        <begin position="698"/>
        <end position="707"/>
    </location>
</feature>
<organism evidence="2 3">
    <name type="scientific">Cryptococcus amylolentus CBS 6039</name>
    <dbReference type="NCBI Taxonomy" id="1295533"/>
    <lineage>
        <taxon>Eukaryota</taxon>
        <taxon>Fungi</taxon>
        <taxon>Dikarya</taxon>
        <taxon>Basidiomycota</taxon>
        <taxon>Agaricomycotina</taxon>
        <taxon>Tremellomycetes</taxon>
        <taxon>Tremellales</taxon>
        <taxon>Cryptococcaceae</taxon>
        <taxon>Cryptococcus</taxon>
    </lineage>
</organism>
<feature type="compositionally biased region" description="Pro residues" evidence="1">
    <location>
        <begin position="531"/>
        <end position="555"/>
    </location>
</feature>
<proteinExistence type="predicted"/>
<dbReference type="InterPro" id="IPR011009">
    <property type="entry name" value="Kinase-like_dom_sf"/>
</dbReference>
<dbReference type="RefSeq" id="XP_018993342.1">
    <property type="nucleotide sequence ID" value="XM_019137906.1"/>
</dbReference>